<dbReference type="AlphaFoldDB" id="A0A563VQ87"/>
<proteinExistence type="predicted"/>
<dbReference type="Proteomes" id="UP000320055">
    <property type="component" value="Unassembled WGS sequence"/>
</dbReference>
<dbReference type="GO" id="GO:0022857">
    <property type="term" value="F:transmembrane transporter activity"/>
    <property type="evidence" value="ECO:0007669"/>
    <property type="project" value="InterPro"/>
</dbReference>
<name>A0A563VQ87_9CYAN</name>
<evidence type="ECO:0000313" key="8">
    <source>
        <dbReference type="Proteomes" id="UP000320055"/>
    </source>
</evidence>
<feature type="transmembrane region" description="Helical" evidence="5">
    <location>
        <begin position="37"/>
        <end position="59"/>
    </location>
</feature>
<evidence type="ECO:0000256" key="5">
    <source>
        <dbReference type="SAM" id="Phobius"/>
    </source>
</evidence>
<dbReference type="SUPFAM" id="SSF103473">
    <property type="entry name" value="MFS general substrate transporter"/>
    <property type="match status" value="1"/>
</dbReference>
<evidence type="ECO:0000256" key="1">
    <source>
        <dbReference type="ARBA" id="ARBA00004651"/>
    </source>
</evidence>
<feature type="transmembrane region" description="Helical" evidence="5">
    <location>
        <begin position="368"/>
        <end position="387"/>
    </location>
</feature>
<evidence type="ECO:0000256" key="4">
    <source>
        <dbReference type="ARBA" id="ARBA00023136"/>
    </source>
</evidence>
<keyword evidence="3 5" id="KW-1133">Transmembrane helix</keyword>
<keyword evidence="2 5" id="KW-0812">Transmembrane</keyword>
<dbReference type="InterPro" id="IPR036259">
    <property type="entry name" value="MFS_trans_sf"/>
</dbReference>
<dbReference type="EMBL" id="CAACVJ010000117">
    <property type="protein sequence ID" value="VEP13564.1"/>
    <property type="molecule type" value="Genomic_DNA"/>
</dbReference>
<feature type="transmembrane region" description="Helical" evidence="5">
    <location>
        <begin position="305"/>
        <end position="326"/>
    </location>
</feature>
<dbReference type="CDD" id="cd17370">
    <property type="entry name" value="MFS_MJ1317_like"/>
    <property type="match status" value="1"/>
</dbReference>
<dbReference type="RefSeq" id="WP_144871780.1">
    <property type="nucleotide sequence ID" value="NZ_LR213953.1"/>
</dbReference>
<dbReference type="Gene3D" id="1.20.1250.20">
    <property type="entry name" value="MFS general substrate transporter like domains"/>
    <property type="match status" value="2"/>
</dbReference>
<dbReference type="GO" id="GO:0005886">
    <property type="term" value="C:plasma membrane"/>
    <property type="evidence" value="ECO:0007669"/>
    <property type="project" value="UniProtKB-SubCell"/>
</dbReference>
<feature type="domain" description="Major facilitator superfamily (MFS) profile" evidence="6">
    <location>
        <begin position="12"/>
        <end position="392"/>
    </location>
</feature>
<dbReference type="PROSITE" id="PS50850">
    <property type="entry name" value="MFS"/>
    <property type="match status" value="1"/>
</dbReference>
<protein>
    <submittedName>
        <fullName evidence="7">Major facilitator transporter</fullName>
    </submittedName>
</protein>
<feature type="transmembrane region" description="Helical" evidence="5">
    <location>
        <begin position="170"/>
        <end position="190"/>
    </location>
</feature>
<dbReference type="InterPro" id="IPR011701">
    <property type="entry name" value="MFS"/>
</dbReference>
<dbReference type="PANTHER" id="PTHR23518:SF2">
    <property type="entry name" value="MAJOR FACILITATOR SUPERFAMILY TRANSPORTER"/>
    <property type="match status" value="1"/>
</dbReference>
<evidence type="ECO:0000313" key="7">
    <source>
        <dbReference type="EMBL" id="VEP13564.1"/>
    </source>
</evidence>
<keyword evidence="4 5" id="KW-0472">Membrane</keyword>
<feature type="transmembrane region" description="Helical" evidence="5">
    <location>
        <begin position="278"/>
        <end position="298"/>
    </location>
</feature>
<feature type="transmembrane region" description="Helical" evidence="5">
    <location>
        <begin position="338"/>
        <end position="361"/>
    </location>
</feature>
<dbReference type="OrthoDB" id="9803985at2"/>
<comment type="subcellular location">
    <subcellularLocation>
        <location evidence="1">Cell membrane</location>
        <topology evidence="1">Multi-pass membrane protein</topology>
    </subcellularLocation>
</comment>
<dbReference type="Pfam" id="PF07690">
    <property type="entry name" value="MFS_1"/>
    <property type="match status" value="1"/>
</dbReference>
<sequence length="396" mass="43157">MLHTTNKKIPRNIWVLGFVSLLTDTSSKIIQSLLPLFLVSILGVNLITVGIIEAIAESIASILKVFSGALSDYWGKRKELAIAGYGLSALVIPIFALANNPFWVLIGRFSDRVGKGIRVAPRNALVADSTEPEQRGAAYGLRQSLDTIGAAVGPLIAFVLMAVSRQNFRLVFWLATIPGILAVILLFWGIKEPAKKQKTQSFPWQWSVLKSFKFDYWLLVAVTLIFNLGNSSDAFLLLRAQNIGIDNTLIPLSFMVMNGSYFLSAYPAGVLSDSIGKIGLIIVGLLLYSLVYLGFALANAPWQMWLLFAVYGLYQGMSKGLFLAAIANRVPPQLRGTAFGTIALATGVVIFPANLLAGFLWEKVSYQATFFLGSILAIIAATILGFGQKLFLDNQN</sequence>
<reference evidence="7 8" key="1">
    <citation type="submission" date="2019-01" db="EMBL/GenBank/DDBJ databases">
        <authorList>
            <person name="Brito A."/>
        </authorList>
    </citation>
    <scope>NUCLEOTIDE SEQUENCE [LARGE SCALE GENOMIC DNA]</scope>
    <source>
        <strain evidence="7">1</strain>
    </source>
</reference>
<dbReference type="PANTHER" id="PTHR23518">
    <property type="entry name" value="C-METHYLTRANSFERASE"/>
    <property type="match status" value="1"/>
</dbReference>
<dbReference type="InterPro" id="IPR020846">
    <property type="entry name" value="MFS_dom"/>
</dbReference>
<feature type="transmembrane region" description="Helical" evidence="5">
    <location>
        <begin position="249"/>
        <end position="266"/>
    </location>
</feature>
<feature type="transmembrane region" description="Helical" evidence="5">
    <location>
        <begin position="80"/>
        <end position="98"/>
    </location>
</feature>
<keyword evidence="8" id="KW-1185">Reference proteome</keyword>
<evidence type="ECO:0000256" key="2">
    <source>
        <dbReference type="ARBA" id="ARBA00022692"/>
    </source>
</evidence>
<organism evidence="7 8">
    <name type="scientific">Hyella patelloides LEGE 07179</name>
    <dbReference type="NCBI Taxonomy" id="945734"/>
    <lineage>
        <taxon>Bacteria</taxon>
        <taxon>Bacillati</taxon>
        <taxon>Cyanobacteriota</taxon>
        <taxon>Cyanophyceae</taxon>
        <taxon>Pleurocapsales</taxon>
        <taxon>Hyellaceae</taxon>
        <taxon>Hyella</taxon>
    </lineage>
</organism>
<feature type="transmembrane region" description="Helical" evidence="5">
    <location>
        <begin position="216"/>
        <end position="237"/>
    </location>
</feature>
<evidence type="ECO:0000259" key="6">
    <source>
        <dbReference type="PROSITE" id="PS50850"/>
    </source>
</evidence>
<gene>
    <name evidence="7" type="ORF">H1P_2030009</name>
</gene>
<accession>A0A563VQ87</accession>
<evidence type="ECO:0000256" key="3">
    <source>
        <dbReference type="ARBA" id="ARBA00022989"/>
    </source>
</evidence>